<name>A0A7W5HL85_9GAMM</name>
<dbReference type="EMBL" id="JACHXR010000003">
    <property type="protein sequence ID" value="MBB3230803.1"/>
    <property type="molecule type" value="Genomic_DNA"/>
</dbReference>
<accession>A0A7W5HL85</accession>
<protein>
    <submittedName>
        <fullName evidence="2">Uncharacterized protein</fullName>
    </submittedName>
</protein>
<evidence type="ECO:0000256" key="1">
    <source>
        <dbReference type="SAM" id="MobiDB-lite"/>
    </source>
</evidence>
<proteinExistence type="predicted"/>
<dbReference type="Proteomes" id="UP000518892">
    <property type="component" value="Unassembled WGS sequence"/>
</dbReference>
<evidence type="ECO:0000313" key="3">
    <source>
        <dbReference type="Proteomes" id="UP000518892"/>
    </source>
</evidence>
<feature type="region of interest" description="Disordered" evidence="1">
    <location>
        <begin position="75"/>
        <end position="107"/>
    </location>
</feature>
<comment type="caution">
    <text evidence="2">The sequence shown here is derived from an EMBL/GenBank/DDBJ whole genome shotgun (WGS) entry which is preliminary data.</text>
</comment>
<organism evidence="2 3">
    <name type="scientific">Halomonas stenophila</name>
    <dbReference type="NCBI Taxonomy" id="795312"/>
    <lineage>
        <taxon>Bacteria</taxon>
        <taxon>Pseudomonadati</taxon>
        <taxon>Pseudomonadota</taxon>
        <taxon>Gammaproteobacteria</taxon>
        <taxon>Oceanospirillales</taxon>
        <taxon>Halomonadaceae</taxon>
        <taxon>Halomonas</taxon>
    </lineage>
</organism>
<sequence>MHKHVEWDDPGAAGVLRYYADHPQDYPEPHVGSIVSALFRGFTVRVRVEARVDETSIGEVVALIAADNGRRKQSVGDLAMGDTVRLPDASRAMEPHHPEAEDDDERD</sequence>
<gene>
    <name evidence="2" type="ORF">FHR97_001652</name>
</gene>
<keyword evidence="3" id="KW-1185">Reference proteome</keyword>
<evidence type="ECO:0000313" key="2">
    <source>
        <dbReference type="EMBL" id="MBB3230803.1"/>
    </source>
</evidence>
<dbReference type="AlphaFoldDB" id="A0A7W5HL85"/>
<reference evidence="2 3" key="1">
    <citation type="submission" date="2020-08" db="EMBL/GenBank/DDBJ databases">
        <title>Genomic Encyclopedia of Type Strains, Phase III (KMG-III): the genomes of soil and plant-associated and newly described type strains.</title>
        <authorList>
            <person name="Whitman W."/>
        </authorList>
    </citation>
    <scope>NUCLEOTIDE SEQUENCE [LARGE SCALE GENOMIC DNA]</scope>
    <source>
        <strain evidence="2 3">CECT 7744</strain>
    </source>
</reference>
<dbReference type="RefSeq" id="WP_183383291.1">
    <property type="nucleotide sequence ID" value="NZ_JACHXR010000003.1"/>
</dbReference>